<proteinExistence type="predicted"/>
<name>A0A9P0L2B7_ACAOB</name>
<evidence type="ECO:0000256" key="1">
    <source>
        <dbReference type="SAM" id="MobiDB-lite"/>
    </source>
</evidence>
<dbReference type="Proteomes" id="UP001152888">
    <property type="component" value="Unassembled WGS sequence"/>
</dbReference>
<dbReference type="AlphaFoldDB" id="A0A9P0L2B7"/>
<sequence>MHSEGVTCFTCAGSIEPTRVDPSAPKPHAIKKRLLRYGKIWKISCCGVMVAYYLVEILVLLCFNVRQSPRHLKHTHQDTKYPTDYIFVYQNLQLTTAQGKPLPCLSVHPLMWVNGLLCTNQRESTNTVVTMMLYLWSTLAVASSMISILLFLKIALAKHRSCLSPALKFPPPSDTRKSKEGTANFNST</sequence>
<evidence type="ECO:0000256" key="2">
    <source>
        <dbReference type="SAM" id="Phobius"/>
    </source>
</evidence>
<feature type="transmembrane region" description="Helical" evidence="2">
    <location>
        <begin position="133"/>
        <end position="152"/>
    </location>
</feature>
<keyword evidence="2" id="KW-0472">Membrane</keyword>
<keyword evidence="2" id="KW-0812">Transmembrane</keyword>
<accession>A0A9P0L2B7</accession>
<protein>
    <submittedName>
        <fullName evidence="3">Uncharacterized protein</fullName>
    </submittedName>
</protein>
<evidence type="ECO:0000313" key="4">
    <source>
        <dbReference type="Proteomes" id="UP001152888"/>
    </source>
</evidence>
<reference evidence="3" key="1">
    <citation type="submission" date="2022-03" db="EMBL/GenBank/DDBJ databases">
        <authorList>
            <person name="Sayadi A."/>
        </authorList>
    </citation>
    <scope>NUCLEOTIDE SEQUENCE</scope>
</reference>
<gene>
    <name evidence="3" type="ORF">ACAOBT_LOCUS16468</name>
</gene>
<feature type="region of interest" description="Disordered" evidence="1">
    <location>
        <begin position="169"/>
        <end position="188"/>
    </location>
</feature>
<keyword evidence="4" id="KW-1185">Reference proteome</keyword>
<keyword evidence="2" id="KW-1133">Transmembrane helix</keyword>
<comment type="caution">
    <text evidence="3">The sequence shown here is derived from an EMBL/GenBank/DDBJ whole genome shotgun (WGS) entry which is preliminary data.</text>
</comment>
<dbReference type="EMBL" id="CAKOFQ010006970">
    <property type="protein sequence ID" value="CAH1985086.1"/>
    <property type="molecule type" value="Genomic_DNA"/>
</dbReference>
<organism evidence="3 4">
    <name type="scientific">Acanthoscelides obtectus</name>
    <name type="common">Bean weevil</name>
    <name type="synonym">Bruchus obtectus</name>
    <dbReference type="NCBI Taxonomy" id="200917"/>
    <lineage>
        <taxon>Eukaryota</taxon>
        <taxon>Metazoa</taxon>
        <taxon>Ecdysozoa</taxon>
        <taxon>Arthropoda</taxon>
        <taxon>Hexapoda</taxon>
        <taxon>Insecta</taxon>
        <taxon>Pterygota</taxon>
        <taxon>Neoptera</taxon>
        <taxon>Endopterygota</taxon>
        <taxon>Coleoptera</taxon>
        <taxon>Polyphaga</taxon>
        <taxon>Cucujiformia</taxon>
        <taxon>Chrysomeloidea</taxon>
        <taxon>Chrysomelidae</taxon>
        <taxon>Bruchinae</taxon>
        <taxon>Bruchini</taxon>
        <taxon>Acanthoscelides</taxon>
    </lineage>
</organism>
<evidence type="ECO:0000313" key="3">
    <source>
        <dbReference type="EMBL" id="CAH1985086.1"/>
    </source>
</evidence>
<feature type="transmembrane region" description="Helical" evidence="2">
    <location>
        <begin position="40"/>
        <end position="61"/>
    </location>
</feature>